<organism evidence="7 8">
    <name type="scientific">candidate division KSB3 bacterium</name>
    <dbReference type="NCBI Taxonomy" id="2044937"/>
    <lineage>
        <taxon>Bacteria</taxon>
        <taxon>candidate division KSB3</taxon>
    </lineage>
</organism>
<dbReference type="CDD" id="cd00207">
    <property type="entry name" value="fer2"/>
    <property type="match status" value="1"/>
</dbReference>
<dbReference type="GO" id="GO:0051537">
    <property type="term" value="F:2 iron, 2 sulfur cluster binding"/>
    <property type="evidence" value="ECO:0007669"/>
    <property type="project" value="UniProtKB-KW"/>
</dbReference>
<evidence type="ECO:0000313" key="8">
    <source>
        <dbReference type="Proteomes" id="UP000230821"/>
    </source>
</evidence>
<dbReference type="GO" id="GO:0046872">
    <property type="term" value="F:metal ion binding"/>
    <property type="evidence" value="ECO:0007669"/>
    <property type="project" value="UniProtKB-KW"/>
</dbReference>
<keyword evidence="1" id="KW-0001">2Fe-2S</keyword>
<dbReference type="FunFam" id="1.10.150.120:FF:000003">
    <property type="entry name" value="Carbon monoxide dehydrogenase, small subunit"/>
    <property type="match status" value="1"/>
</dbReference>
<proteinExistence type="predicted"/>
<protein>
    <submittedName>
        <fullName evidence="7">(2Fe-2S)-binding protein</fullName>
    </submittedName>
</protein>
<name>A0A2G6KAE4_9BACT</name>
<keyword evidence="5" id="KW-0411">Iron-sulfur</keyword>
<dbReference type="InterPro" id="IPR012675">
    <property type="entry name" value="Beta-grasp_dom_sf"/>
</dbReference>
<keyword evidence="4" id="KW-0408">Iron</keyword>
<dbReference type="InterPro" id="IPR001041">
    <property type="entry name" value="2Fe-2S_ferredoxin-type"/>
</dbReference>
<evidence type="ECO:0000313" key="7">
    <source>
        <dbReference type="EMBL" id="PIE32658.1"/>
    </source>
</evidence>
<sequence>MIELQCTVNGQERQLEVDESMRLLDVLRDKLDLTGTKEGCGIGECGACTVIMNGEAVCSCLVLAAQAQDAVVETVENLEQDTVLSDLQAAFLRHGAVQCGFCTPGMLMSAKALLDQNPHPTEQEIKKALEGNLCRCTGYVPILDAVKNVAGV</sequence>
<evidence type="ECO:0000256" key="2">
    <source>
        <dbReference type="ARBA" id="ARBA00022723"/>
    </source>
</evidence>
<dbReference type="SUPFAM" id="SSF47741">
    <property type="entry name" value="CO dehydrogenase ISP C-domain like"/>
    <property type="match status" value="1"/>
</dbReference>
<dbReference type="SUPFAM" id="SSF54292">
    <property type="entry name" value="2Fe-2S ferredoxin-like"/>
    <property type="match status" value="1"/>
</dbReference>
<evidence type="ECO:0000256" key="1">
    <source>
        <dbReference type="ARBA" id="ARBA00022714"/>
    </source>
</evidence>
<dbReference type="PANTHER" id="PTHR44379:SF8">
    <property type="entry name" value="XANTHINE DEHYDROGENASE IRON-SULFUR-BINDING SUBUNIT XDHC-RELATED"/>
    <property type="match status" value="1"/>
</dbReference>
<comment type="caution">
    <text evidence="7">The sequence shown here is derived from an EMBL/GenBank/DDBJ whole genome shotgun (WGS) entry which is preliminary data.</text>
</comment>
<dbReference type="InterPro" id="IPR051452">
    <property type="entry name" value="Diverse_Oxidoreductases"/>
</dbReference>
<evidence type="ECO:0000256" key="5">
    <source>
        <dbReference type="ARBA" id="ARBA00023014"/>
    </source>
</evidence>
<dbReference type="Pfam" id="PF00111">
    <property type="entry name" value="Fer2"/>
    <property type="match status" value="1"/>
</dbReference>
<evidence type="ECO:0000259" key="6">
    <source>
        <dbReference type="PROSITE" id="PS51085"/>
    </source>
</evidence>
<dbReference type="FunFam" id="3.10.20.30:FF:000020">
    <property type="entry name" value="Xanthine dehydrogenase iron-sulfur subunit"/>
    <property type="match status" value="1"/>
</dbReference>
<feature type="domain" description="2Fe-2S ferredoxin-type" evidence="6">
    <location>
        <begin position="2"/>
        <end position="78"/>
    </location>
</feature>
<keyword evidence="2" id="KW-0479">Metal-binding</keyword>
<dbReference type="InterPro" id="IPR036884">
    <property type="entry name" value="2Fe-2S-bd_dom_sf"/>
</dbReference>
<dbReference type="InterPro" id="IPR002888">
    <property type="entry name" value="2Fe-2S-bd"/>
</dbReference>
<dbReference type="Gene3D" id="3.10.20.30">
    <property type="match status" value="1"/>
</dbReference>
<dbReference type="PANTHER" id="PTHR44379">
    <property type="entry name" value="OXIDOREDUCTASE WITH IRON-SULFUR SUBUNIT"/>
    <property type="match status" value="1"/>
</dbReference>
<evidence type="ECO:0000256" key="3">
    <source>
        <dbReference type="ARBA" id="ARBA00023002"/>
    </source>
</evidence>
<reference evidence="7 8" key="1">
    <citation type="submission" date="2017-10" db="EMBL/GenBank/DDBJ databases">
        <title>Novel microbial diversity and functional potential in the marine mammal oral microbiome.</title>
        <authorList>
            <person name="Dudek N.K."/>
            <person name="Sun C.L."/>
            <person name="Burstein D."/>
            <person name="Kantor R.S."/>
            <person name="Aliaga Goltsman D.S."/>
            <person name="Bik E.M."/>
            <person name="Thomas B.C."/>
            <person name="Banfield J.F."/>
            <person name="Relman D.A."/>
        </authorList>
    </citation>
    <scope>NUCLEOTIDE SEQUENCE [LARGE SCALE GENOMIC DNA]</scope>
    <source>
        <strain evidence="7">DOLJORAL78_47_16</strain>
    </source>
</reference>
<dbReference type="EMBL" id="PDSK01000110">
    <property type="protein sequence ID" value="PIE32658.1"/>
    <property type="molecule type" value="Genomic_DNA"/>
</dbReference>
<dbReference type="GO" id="GO:0016491">
    <property type="term" value="F:oxidoreductase activity"/>
    <property type="evidence" value="ECO:0007669"/>
    <property type="project" value="UniProtKB-KW"/>
</dbReference>
<dbReference type="PROSITE" id="PS00197">
    <property type="entry name" value="2FE2S_FER_1"/>
    <property type="match status" value="1"/>
</dbReference>
<gene>
    <name evidence="7" type="ORF">CSA56_14795</name>
</gene>
<dbReference type="Gene3D" id="1.10.150.120">
    <property type="entry name" value="[2Fe-2S]-binding domain"/>
    <property type="match status" value="1"/>
</dbReference>
<evidence type="ECO:0000256" key="4">
    <source>
        <dbReference type="ARBA" id="ARBA00023004"/>
    </source>
</evidence>
<dbReference type="Pfam" id="PF01799">
    <property type="entry name" value="Fer2_2"/>
    <property type="match status" value="1"/>
</dbReference>
<dbReference type="PROSITE" id="PS51085">
    <property type="entry name" value="2FE2S_FER_2"/>
    <property type="match status" value="1"/>
</dbReference>
<dbReference type="InterPro" id="IPR036010">
    <property type="entry name" value="2Fe-2S_ferredoxin-like_sf"/>
</dbReference>
<dbReference type="InterPro" id="IPR006058">
    <property type="entry name" value="2Fe2S_fd_BS"/>
</dbReference>
<dbReference type="Proteomes" id="UP000230821">
    <property type="component" value="Unassembled WGS sequence"/>
</dbReference>
<dbReference type="AlphaFoldDB" id="A0A2G6KAE4"/>
<keyword evidence="3" id="KW-0560">Oxidoreductase</keyword>
<accession>A0A2G6KAE4</accession>